<protein>
    <submittedName>
        <fullName evidence="2 3">Uncharacterized protein</fullName>
    </submittedName>
</protein>
<gene>
    <name evidence="2" type="ORF">BRADI_2g45102v3</name>
</gene>
<evidence type="ECO:0000313" key="3">
    <source>
        <dbReference type="EnsemblPlants" id="KQK08959"/>
    </source>
</evidence>
<evidence type="ECO:0000256" key="1">
    <source>
        <dbReference type="SAM" id="MobiDB-lite"/>
    </source>
</evidence>
<dbReference type="InParanoid" id="A0A0Q3GCM2"/>
<dbReference type="Gramene" id="KQK08959">
    <property type="protein sequence ID" value="KQK08959"/>
    <property type="gene ID" value="BRADI_2g45102v3"/>
</dbReference>
<dbReference type="PANTHER" id="PTHR48239:SF1">
    <property type="match status" value="1"/>
</dbReference>
<dbReference type="Proteomes" id="UP000008810">
    <property type="component" value="Chromosome 2"/>
</dbReference>
<dbReference type="EnsemblPlants" id="KQK08959">
    <property type="protein sequence ID" value="KQK08959"/>
    <property type="gene ID" value="BRADI_2g45102v3"/>
</dbReference>
<evidence type="ECO:0000313" key="4">
    <source>
        <dbReference type="Proteomes" id="UP000008810"/>
    </source>
</evidence>
<dbReference type="AlphaFoldDB" id="A0A0Q3GCM2"/>
<organism evidence="2">
    <name type="scientific">Brachypodium distachyon</name>
    <name type="common">Purple false brome</name>
    <name type="synonym">Trachynia distachya</name>
    <dbReference type="NCBI Taxonomy" id="15368"/>
    <lineage>
        <taxon>Eukaryota</taxon>
        <taxon>Viridiplantae</taxon>
        <taxon>Streptophyta</taxon>
        <taxon>Embryophyta</taxon>
        <taxon>Tracheophyta</taxon>
        <taxon>Spermatophyta</taxon>
        <taxon>Magnoliopsida</taxon>
        <taxon>Liliopsida</taxon>
        <taxon>Poales</taxon>
        <taxon>Poaceae</taxon>
        <taxon>BOP clade</taxon>
        <taxon>Pooideae</taxon>
        <taxon>Stipodae</taxon>
        <taxon>Brachypodieae</taxon>
        <taxon>Brachypodium</taxon>
    </lineage>
</organism>
<accession>A0A0Q3GCM2</accession>
<reference evidence="3" key="3">
    <citation type="submission" date="2018-08" db="UniProtKB">
        <authorList>
            <consortium name="EnsemblPlants"/>
        </authorList>
    </citation>
    <scope>IDENTIFICATION</scope>
    <source>
        <strain evidence="3">cv. Bd21</strain>
    </source>
</reference>
<dbReference type="PANTHER" id="PTHR48239">
    <property type="match status" value="1"/>
</dbReference>
<name>A0A0Q3GCM2_BRADI</name>
<feature type="region of interest" description="Disordered" evidence="1">
    <location>
        <begin position="1"/>
        <end position="31"/>
    </location>
</feature>
<sequence>MTGIGTTEGTKETRTTATNSSANILQKSRTQTDNGFVKSPRMLIGIRIGVVYNFSGAQFSNRKLSLNQVEWHQTYY</sequence>
<feature type="compositionally biased region" description="Polar residues" evidence="1">
    <location>
        <begin position="19"/>
        <end position="31"/>
    </location>
</feature>
<proteinExistence type="predicted"/>
<dbReference type="EMBL" id="CM000881">
    <property type="protein sequence ID" value="KQK08959.1"/>
    <property type="molecule type" value="Genomic_DNA"/>
</dbReference>
<reference evidence="2" key="2">
    <citation type="submission" date="2017-06" db="EMBL/GenBank/DDBJ databases">
        <title>WGS assembly of Brachypodium distachyon.</title>
        <authorList>
            <consortium name="The International Brachypodium Initiative"/>
            <person name="Lucas S."/>
            <person name="Harmon-Smith M."/>
            <person name="Lail K."/>
            <person name="Tice H."/>
            <person name="Grimwood J."/>
            <person name="Bruce D."/>
            <person name="Barry K."/>
            <person name="Shu S."/>
            <person name="Lindquist E."/>
            <person name="Wang M."/>
            <person name="Pitluck S."/>
            <person name="Vogel J.P."/>
            <person name="Garvin D.F."/>
            <person name="Mockler T.C."/>
            <person name="Schmutz J."/>
            <person name="Rokhsar D."/>
            <person name="Bevan M.W."/>
        </authorList>
    </citation>
    <scope>NUCLEOTIDE SEQUENCE</scope>
    <source>
        <strain evidence="2">Bd21</strain>
    </source>
</reference>
<keyword evidence="4" id="KW-1185">Reference proteome</keyword>
<reference evidence="2 3" key="1">
    <citation type="journal article" date="2010" name="Nature">
        <title>Genome sequencing and analysis of the model grass Brachypodium distachyon.</title>
        <authorList>
            <consortium name="International Brachypodium Initiative"/>
        </authorList>
    </citation>
    <scope>NUCLEOTIDE SEQUENCE [LARGE SCALE GENOMIC DNA]</scope>
    <source>
        <strain evidence="2 3">Bd21</strain>
    </source>
</reference>
<evidence type="ECO:0000313" key="2">
    <source>
        <dbReference type="EMBL" id="KQK08959.1"/>
    </source>
</evidence>